<reference evidence="4" key="1">
    <citation type="submission" date="2021-01" db="EMBL/GenBank/DDBJ databases">
        <authorList>
            <consortium name="Aspergillus puulaauensis MK2 genome sequencing consortium"/>
            <person name="Kazuki M."/>
            <person name="Futagami T."/>
        </authorList>
    </citation>
    <scope>NUCLEOTIDE SEQUENCE</scope>
    <source>
        <strain evidence="4">MK2</strain>
    </source>
</reference>
<evidence type="ECO:0000313" key="5">
    <source>
        <dbReference type="Proteomes" id="UP000654913"/>
    </source>
</evidence>
<dbReference type="InterPro" id="IPR026992">
    <property type="entry name" value="DIOX_N"/>
</dbReference>
<name>A0A7R8AGB3_9EURO</name>
<dbReference type="GeneID" id="64967821"/>
<reference evidence="4" key="2">
    <citation type="submission" date="2021-02" db="EMBL/GenBank/DDBJ databases">
        <title>Aspergillus puulaauensis MK2 genome sequence.</title>
        <authorList>
            <person name="Futagami T."/>
            <person name="Mori K."/>
            <person name="Kadooka C."/>
            <person name="Tanaka T."/>
        </authorList>
    </citation>
    <scope>NUCLEOTIDE SEQUENCE</scope>
    <source>
        <strain evidence="4">MK2</strain>
    </source>
</reference>
<dbReference type="Gene3D" id="2.60.120.330">
    <property type="entry name" value="B-lactam Antibiotic, Isopenicillin N Synthase, Chain"/>
    <property type="match status" value="1"/>
</dbReference>
<dbReference type="PROSITE" id="PS51471">
    <property type="entry name" value="FE2OG_OXY"/>
    <property type="match status" value="1"/>
</dbReference>
<dbReference type="Pfam" id="PF14226">
    <property type="entry name" value="DIOX_N"/>
    <property type="match status" value="1"/>
</dbReference>
<evidence type="ECO:0000313" key="4">
    <source>
        <dbReference type="EMBL" id="BCS17816.1"/>
    </source>
</evidence>
<dbReference type="InterPro" id="IPR027443">
    <property type="entry name" value="IPNS-like_sf"/>
</dbReference>
<dbReference type="EMBL" id="AP024443">
    <property type="protein sequence ID" value="BCS17816.1"/>
    <property type="molecule type" value="Genomic_DNA"/>
</dbReference>
<accession>A0A7R8AGB3</accession>
<dbReference type="Pfam" id="PF03171">
    <property type="entry name" value="2OG-FeII_Oxy"/>
    <property type="match status" value="1"/>
</dbReference>
<organism evidence="4 5">
    <name type="scientific">Aspergillus puulaauensis</name>
    <dbReference type="NCBI Taxonomy" id="1220207"/>
    <lineage>
        <taxon>Eukaryota</taxon>
        <taxon>Fungi</taxon>
        <taxon>Dikarya</taxon>
        <taxon>Ascomycota</taxon>
        <taxon>Pezizomycotina</taxon>
        <taxon>Eurotiomycetes</taxon>
        <taxon>Eurotiomycetidae</taxon>
        <taxon>Eurotiales</taxon>
        <taxon>Aspergillaceae</taxon>
        <taxon>Aspergillus</taxon>
    </lineage>
</organism>
<feature type="domain" description="Fe2OG dioxygenase" evidence="3">
    <location>
        <begin position="151"/>
        <end position="257"/>
    </location>
</feature>
<dbReference type="PANTHER" id="PTHR47990">
    <property type="entry name" value="2-OXOGLUTARATE (2OG) AND FE(II)-DEPENDENT OXYGENASE SUPERFAMILY PROTEIN-RELATED"/>
    <property type="match status" value="1"/>
</dbReference>
<dbReference type="GO" id="GO:0046872">
    <property type="term" value="F:metal ion binding"/>
    <property type="evidence" value="ECO:0007669"/>
    <property type="project" value="UniProtKB-KW"/>
</dbReference>
<keyword evidence="2" id="KW-0479">Metal-binding</keyword>
<dbReference type="OrthoDB" id="288590at2759"/>
<dbReference type="InterPro" id="IPR044861">
    <property type="entry name" value="IPNS-like_FE2OG_OXY"/>
</dbReference>
<dbReference type="RefSeq" id="XP_041550010.1">
    <property type="nucleotide sequence ID" value="XM_041703085.1"/>
</dbReference>
<keyword evidence="2" id="KW-0560">Oxidoreductase</keyword>
<keyword evidence="5" id="KW-1185">Reference proteome</keyword>
<dbReference type="GO" id="GO:0016491">
    <property type="term" value="F:oxidoreductase activity"/>
    <property type="evidence" value="ECO:0007669"/>
    <property type="project" value="UniProtKB-KW"/>
</dbReference>
<dbReference type="InterPro" id="IPR050231">
    <property type="entry name" value="Iron_ascorbate_oxido_reductase"/>
</dbReference>
<proteinExistence type="inferred from homology"/>
<dbReference type="InterPro" id="IPR005123">
    <property type="entry name" value="Oxoglu/Fe-dep_dioxygenase_dom"/>
</dbReference>
<dbReference type="KEGG" id="apuu:APUU_10644S"/>
<protein>
    <recommendedName>
        <fullName evidence="3">Fe2OG dioxygenase domain-containing protein</fullName>
    </recommendedName>
</protein>
<gene>
    <name evidence="4" type="ORF">APUU_10644S</name>
</gene>
<evidence type="ECO:0000256" key="2">
    <source>
        <dbReference type="RuleBase" id="RU003682"/>
    </source>
</evidence>
<comment type="similarity">
    <text evidence="1 2">Belongs to the iron/ascorbate-dependent oxidoreductase family.</text>
</comment>
<evidence type="ECO:0000256" key="1">
    <source>
        <dbReference type="ARBA" id="ARBA00008056"/>
    </source>
</evidence>
<dbReference type="GO" id="GO:0044283">
    <property type="term" value="P:small molecule biosynthetic process"/>
    <property type="evidence" value="ECO:0007669"/>
    <property type="project" value="UniProtKB-ARBA"/>
</dbReference>
<evidence type="ECO:0000259" key="3">
    <source>
        <dbReference type="PROSITE" id="PS51471"/>
    </source>
</evidence>
<dbReference type="AlphaFoldDB" id="A0A7R8AGB3"/>
<dbReference type="SUPFAM" id="SSF51197">
    <property type="entry name" value="Clavaminate synthase-like"/>
    <property type="match status" value="1"/>
</dbReference>
<dbReference type="Proteomes" id="UP000654913">
    <property type="component" value="Chromosome 1"/>
</dbReference>
<sequence length="323" mass="35969">MEFPIISINHLESDFNRISSKIFKASQDWGFFIVTDHGITGASRMFTLSREFFDLPMDVKCEKPLNELGVGYDGHKATTFAASEGMAFGLPAGQLSQSPNIHSWWDSAKLREIESFKAQCNELTLRILPCFAAHMGLPASFFAASHNQSLPGNALKFMKYPKMPAEPGPGGLAARLAPHTDWGTLTLLFTRAPGLEVRDPGNSWHDVPVVPGGIVVNIGDALSFWTGRQLKSTMHRIAWEKVPFDQDRYSIPYFAQPSFETDLQPLTGKAEAGCKPFKYQEYYTSRISLTWGSVLRGDGKQLDVDNRLTQYLTELDANDVPTE</sequence>
<keyword evidence="2" id="KW-0408">Iron</keyword>